<sequence>MKWYPMVKVAAELGICVNTFKKHYLAKYPPERVFVNRKEWTEATLNLMKSDKNIGSAA</sequence>
<dbReference type="AlphaFoldDB" id="R9AYB7"/>
<evidence type="ECO:0000313" key="1">
    <source>
        <dbReference type="EMBL" id="EOR07244.1"/>
    </source>
</evidence>
<reference evidence="1 2" key="1">
    <citation type="submission" date="2013-03" db="EMBL/GenBank/DDBJ databases">
        <title>The Genome Sequence of Acinetobacter tandoii CIP 107469.</title>
        <authorList>
            <consortium name="The Broad Institute Genome Sequencing Platform"/>
            <consortium name="The Broad Institute Genome Sequencing Center for Infectious Disease"/>
            <person name="Cerqueira G."/>
            <person name="Feldgarden M."/>
            <person name="Courvalin P."/>
            <person name="Perichon B."/>
            <person name="Grillot-Courvalin C."/>
            <person name="Clermont D."/>
            <person name="Rocha E."/>
            <person name="Yoon E.-J."/>
            <person name="Nemec A."/>
            <person name="Walker B."/>
            <person name="Young S.K."/>
            <person name="Zeng Q."/>
            <person name="Gargeya S."/>
            <person name="Fitzgerald M."/>
            <person name="Haas B."/>
            <person name="Abouelleil A."/>
            <person name="Alvarado L."/>
            <person name="Arachchi H.M."/>
            <person name="Berlin A.M."/>
            <person name="Chapman S.B."/>
            <person name="Dewar J."/>
            <person name="Goldberg J."/>
            <person name="Griggs A."/>
            <person name="Gujja S."/>
            <person name="Hansen M."/>
            <person name="Howarth C."/>
            <person name="Imamovic A."/>
            <person name="Larimer J."/>
            <person name="McCowan C."/>
            <person name="Murphy C."/>
            <person name="Neiman D."/>
            <person name="Pearson M."/>
            <person name="Priest M."/>
            <person name="Roberts A."/>
            <person name="Saif S."/>
            <person name="Shea T."/>
            <person name="Sisk P."/>
            <person name="Sykes S."/>
            <person name="Wortman J."/>
            <person name="Nusbaum C."/>
            <person name="Birren B."/>
        </authorList>
    </citation>
    <scope>NUCLEOTIDE SEQUENCE [LARGE SCALE GENOMIC DNA]</scope>
    <source>
        <strain evidence="1 2">CIP 107469</strain>
    </source>
</reference>
<name>R9AYB7_9GAMM</name>
<keyword evidence="2" id="KW-1185">Reference proteome</keyword>
<protein>
    <recommendedName>
        <fullName evidence="3">DNA-binding protein</fullName>
    </recommendedName>
</protein>
<dbReference type="RefSeq" id="WP_016167183.1">
    <property type="nucleotide sequence ID" value="NZ_JHZG01000017.1"/>
</dbReference>
<organism evidence="1 2">
    <name type="scientific">Acinetobacter tandoii DSM 14970 = CIP 107469</name>
    <dbReference type="NCBI Taxonomy" id="1120927"/>
    <lineage>
        <taxon>Bacteria</taxon>
        <taxon>Pseudomonadati</taxon>
        <taxon>Pseudomonadota</taxon>
        <taxon>Gammaproteobacteria</taxon>
        <taxon>Moraxellales</taxon>
        <taxon>Moraxellaceae</taxon>
        <taxon>Acinetobacter</taxon>
    </lineage>
</organism>
<proteinExistence type="predicted"/>
<accession>R9AYB7</accession>
<gene>
    <name evidence="1" type="ORF">I593_02131</name>
</gene>
<comment type="caution">
    <text evidence="1">The sequence shown here is derived from an EMBL/GenBank/DDBJ whole genome shotgun (WGS) entry which is preliminary data.</text>
</comment>
<dbReference type="PATRIC" id="fig|1120927.3.peg.2066"/>
<dbReference type="EMBL" id="AQFM01000037">
    <property type="protein sequence ID" value="EOR07244.1"/>
    <property type="molecule type" value="Genomic_DNA"/>
</dbReference>
<dbReference type="eggNOG" id="ENOG5031S2J">
    <property type="taxonomic scope" value="Bacteria"/>
</dbReference>
<dbReference type="Proteomes" id="UP000016201">
    <property type="component" value="Unassembled WGS sequence"/>
</dbReference>
<evidence type="ECO:0000313" key="2">
    <source>
        <dbReference type="Proteomes" id="UP000016201"/>
    </source>
</evidence>
<evidence type="ECO:0008006" key="3">
    <source>
        <dbReference type="Google" id="ProtNLM"/>
    </source>
</evidence>